<name>A0A318UAV3_9SPHI</name>
<dbReference type="SUPFAM" id="SSF55729">
    <property type="entry name" value="Acyl-CoA N-acyltransferases (Nat)"/>
    <property type="match status" value="1"/>
</dbReference>
<organism evidence="2 3">
    <name type="scientific">Pedobacter nutrimenti</name>
    <dbReference type="NCBI Taxonomy" id="1241337"/>
    <lineage>
        <taxon>Bacteria</taxon>
        <taxon>Pseudomonadati</taxon>
        <taxon>Bacteroidota</taxon>
        <taxon>Sphingobacteriia</taxon>
        <taxon>Sphingobacteriales</taxon>
        <taxon>Sphingobacteriaceae</taxon>
        <taxon>Pedobacter</taxon>
    </lineage>
</organism>
<dbReference type="Proteomes" id="UP000248198">
    <property type="component" value="Unassembled WGS sequence"/>
</dbReference>
<dbReference type="AlphaFoldDB" id="A0A318UAV3"/>
<dbReference type="Pfam" id="PF00583">
    <property type="entry name" value="Acetyltransf_1"/>
    <property type="match status" value="1"/>
</dbReference>
<dbReference type="Gene3D" id="3.40.630.30">
    <property type="match status" value="1"/>
</dbReference>
<dbReference type="EMBL" id="QKLU01000006">
    <property type="protein sequence ID" value="PYF72570.1"/>
    <property type="molecule type" value="Genomic_DNA"/>
</dbReference>
<dbReference type="GO" id="GO:0016747">
    <property type="term" value="F:acyltransferase activity, transferring groups other than amino-acyl groups"/>
    <property type="evidence" value="ECO:0007669"/>
    <property type="project" value="InterPro"/>
</dbReference>
<dbReference type="PROSITE" id="PS51186">
    <property type="entry name" value="GNAT"/>
    <property type="match status" value="1"/>
</dbReference>
<proteinExistence type="predicted"/>
<dbReference type="InterPro" id="IPR016181">
    <property type="entry name" value="Acyl_CoA_acyltransferase"/>
</dbReference>
<dbReference type="InterPro" id="IPR000182">
    <property type="entry name" value="GNAT_dom"/>
</dbReference>
<comment type="caution">
    <text evidence="2">The sequence shown here is derived from an EMBL/GenBank/DDBJ whole genome shotgun (WGS) entry which is preliminary data.</text>
</comment>
<gene>
    <name evidence="2" type="ORF">B0O44_106225</name>
</gene>
<reference evidence="2 3" key="1">
    <citation type="submission" date="2018-06" db="EMBL/GenBank/DDBJ databases">
        <title>Genomic Encyclopedia of Archaeal and Bacterial Type Strains, Phase II (KMG-II): from individual species to whole genera.</title>
        <authorList>
            <person name="Goeker M."/>
        </authorList>
    </citation>
    <scope>NUCLEOTIDE SEQUENCE [LARGE SCALE GENOMIC DNA]</scope>
    <source>
        <strain evidence="2 3">DSM 27372</strain>
    </source>
</reference>
<sequence length="184" mass="21213">MEITFETATTDQHFQQILQLQQQNLYSRLSTEQQGEQGFVFAEHTLDLLKTMASHLPQVIALHQDQVIGYSLAMTAGMKYILPSLIPMFEQFERMDYKGKPLSAYRFMVGGQVCVHPLFRGKGLLEKLYQQSRDRLPAGYELCVTEISTRNPKSLRAHEKMGFELSGSYQDTKELWNVVVWAFK</sequence>
<dbReference type="RefSeq" id="WP_110833537.1">
    <property type="nucleotide sequence ID" value="NZ_QKLU01000006.1"/>
</dbReference>
<protein>
    <submittedName>
        <fullName evidence="2">Acetyltransferase (GNAT) family protein</fullName>
    </submittedName>
</protein>
<feature type="domain" description="N-acetyltransferase" evidence="1">
    <location>
        <begin position="3"/>
        <end position="184"/>
    </location>
</feature>
<keyword evidence="3" id="KW-1185">Reference proteome</keyword>
<keyword evidence="2" id="KW-0808">Transferase</keyword>
<evidence type="ECO:0000313" key="2">
    <source>
        <dbReference type="EMBL" id="PYF72570.1"/>
    </source>
</evidence>
<evidence type="ECO:0000313" key="3">
    <source>
        <dbReference type="Proteomes" id="UP000248198"/>
    </source>
</evidence>
<dbReference type="OrthoDB" id="5109343at2"/>
<evidence type="ECO:0000259" key="1">
    <source>
        <dbReference type="PROSITE" id="PS51186"/>
    </source>
</evidence>
<accession>A0A318UAV3</accession>